<dbReference type="AlphaFoldDB" id="A0AAX3GYX4"/>
<keyword evidence="1" id="KW-0812">Transmembrane</keyword>
<gene>
    <name evidence="3" type="ORF">SAMEA1710456_01633</name>
</gene>
<dbReference type="InterPro" id="IPR025436">
    <property type="entry name" value="DUF4179"/>
</dbReference>
<evidence type="ECO:0000256" key="1">
    <source>
        <dbReference type="SAM" id="Phobius"/>
    </source>
</evidence>
<dbReference type="Proteomes" id="UP000346772">
    <property type="component" value="Unassembled WGS sequence"/>
</dbReference>
<reference evidence="3 4" key="1">
    <citation type="submission" date="2019-02" db="EMBL/GenBank/DDBJ databases">
        <authorList>
            <consortium name="Pathogen Informatics"/>
        </authorList>
    </citation>
    <scope>NUCLEOTIDE SEQUENCE [LARGE SCALE GENOMIC DNA]</scope>
    <source>
        <strain evidence="3 4">078GUE027</strain>
    </source>
</reference>
<keyword evidence="1" id="KW-0472">Membrane</keyword>
<dbReference type="Gene3D" id="2.60.40.1630">
    <property type="entry name" value="bacillus anthracis domain"/>
    <property type="match status" value="1"/>
</dbReference>
<evidence type="ECO:0000313" key="4">
    <source>
        <dbReference type="Proteomes" id="UP000346772"/>
    </source>
</evidence>
<proteinExistence type="predicted"/>
<accession>A0AAX3GYX4</accession>
<dbReference type="Pfam" id="PF13786">
    <property type="entry name" value="DUF4179"/>
    <property type="match status" value="1"/>
</dbReference>
<keyword evidence="1" id="KW-1133">Transmembrane helix</keyword>
<name>A0AAX3GYX4_CLODI</name>
<feature type="transmembrane region" description="Helical" evidence="1">
    <location>
        <begin position="37"/>
        <end position="55"/>
    </location>
</feature>
<feature type="domain" description="DUF4179" evidence="2">
    <location>
        <begin position="34"/>
        <end position="120"/>
    </location>
</feature>
<comment type="caution">
    <text evidence="3">The sequence shown here is derived from an EMBL/GenBank/DDBJ whole genome shotgun (WGS) entry which is preliminary data.</text>
</comment>
<sequence length="344" mass="39338">MSKYDDIKIPESLKRVRNSAIEKAYKDKKFKRDKKRFTMTVSIAIIGLGLLGIGVSNPTFAQKILRVNEMIQAIQGIFTNNELSDSITTIGESSTRDGLTITVQNAYYSQNEITLEIELKTDKPFKNTKYSKVIVKDNKDESIDDFALMTKDFNTWINGEETKGIVYESPRFKYIDEYTLKGYWQINFKSPIENHKNYDTIKMSFGLNETNYDKKSNNYKYTNSINGPWILEFPVKSNMDKVKIIKPDIRQDIITVKQVALSQTSLNLKLELEKQGVIEYVEVKDDNGETLGGGMESSNPNKIDLDFGLKNVNQSPKYITIFAYGNIDNGKDESKAIKIKINLE</sequence>
<protein>
    <recommendedName>
        <fullName evidence="2">DUF4179 domain-containing protein</fullName>
    </recommendedName>
</protein>
<dbReference type="RefSeq" id="WP_003417513.1">
    <property type="nucleotide sequence ID" value="NZ_BEHB01000003.1"/>
</dbReference>
<evidence type="ECO:0000259" key="2">
    <source>
        <dbReference type="Pfam" id="PF13786"/>
    </source>
</evidence>
<evidence type="ECO:0000313" key="3">
    <source>
        <dbReference type="EMBL" id="VFD54150.1"/>
    </source>
</evidence>
<dbReference type="EMBL" id="CAADAT010000008">
    <property type="protein sequence ID" value="VFD54150.1"/>
    <property type="molecule type" value="Genomic_DNA"/>
</dbReference>
<organism evidence="3 4">
    <name type="scientific">Clostridioides difficile</name>
    <name type="common">Peptoclostridium difficile</name>
    <dbReference type="NCBI Taxonomy" id="1496"/>
    <lineage>
        <taxon>Bacteria</taxon>
        <taxon>Bacillati</taxon>
        <taxon>Bacillota</taxon>
        <taxon>Clostridia</taxon>
        <taxon>Peptostreptococcales</taxon>
        <taxon>Peptostreptococcaceae</taxon>
        <taxon>Clostridioides</taxon>
    </lineage>
</organism>